<organism evidence="1 2">
    <name type="scientific">Danxiaibacter flavus</name>
    <dbReference type="NCBI Taxonomy" id="3049108"/>
    <lineage>
        <taxon>Bacteria</taxon>
        <taxon>Pseudomonadati</taxon>
        <taxon>Bacteroidota</taxon>
        <taxon>Chitinophagia</taxon>
        <taxon>Chitinophagales</taxon>
        <taxon>Chitinophagaceae</taxon>
        <taxon>Danxiaibacter</taxon>
    </lineage>
</organism>
<evidence type="ECO:0000313" key="1">
    <source>
        <dbReference type="EMBL" id="MEX6689206.1"/>
    </source>
</evidence>
<evidence type="ECO:0000313" key="2">
    <source>
        <dbReference type="Proteomes" id="UP001560573"/>
    </source>
</evidence>
<gene>
    <name evidence="1" type="ORF">QTN47_16980</name>
</gene>
<name>A0ABV3ZJE1_9BACT</name>
<reference evidence="1 2" key="1">
    <citation type="submission" date="2023-07" db="EMBL/GenBank/DDBJ databases">
        <authorList>
            <person name="Lian W.-H."/>
        </authorList>
    </citation>
    <scope>NUCLEOTIDE SEQUENCE [LARGE SCALE GENOMIC DNA]</scope>
    <source>
        <strain evidence="1 2">SYSU DXS3180</strain>
    </source>
</reference>
<keyword evidence="2" id="KW-1185">Reference proteome</keyword>
<dbReference type="EMBL" id="JAULBC010000005">
    <property type="protein sequence ID" value="MEX6689206.1"/>
    <property type="molecule type" value="Genomic_DNA"/>
</dbReference>
<dbReference type="Proteomes" id="UP001560573">
    <property type="component" value="Unassembled WGS sequence"/>
</dbReference>
<comment type="caution">
    <text evidence="1">The sequence shown here is derived from an EMBL/GenBank/DDBJ whole genome shotgun (WGS) entry which is preliminary data.</text>
</comment>
<protein>
    <submittedName>
        <fullName evidence="1">Uncharacterized protein</fullName>
    </submittedName>
</protein>
<accession>A0ABV3ZJE1</accession>
<proteinExistence type="predicted"/>
<dbReference type="RefSeq" id="WP_369330613.1">
    <property type="nucleotide sequence ID" value="NZ_JAULBC010000005.1"/>
</dbReference>
<sequence>MNGTTLTLLALVLFCGCQKSIDPLENTVDLPQQAIDETTFSFKMNDSLIQWNGSLTENDTIGAALAKFTSKDPNYKSGYSIFARKVTQVDTVYRRDYLNLAVPGDSLNETTYTFQYRITKDFFPGDGKFWNISYSTWPGDFYTVTISKVHNGMADGTFSAKFTDDRYPIKKGQAVITEGKFTNLKVHK</sequence>